<reference evidence="1 2" key="1">
    <citation type="submission" date="2017-03" db="EMBL/GenBank/DDBJ databases">
        <title>Lifting the veil on microbial sulfur biogeochemistry in mining wastewaters.</title>
        <authorList>
            <person name="Kantor R.S."/>
            <person name="Colenbrander Nelson T."/>
            <person name="Marshall S."/>
            <person name="Bennett D."/>
            <person name="Apte S."/>
            <person name="Camacho D."/>
            <person name="Thomas B.C."/>
            <person name="Warren L.A."/>
            <person name="Banfield J.F."/>
        </authorList>
    </citation>
    <scope>NUCLEOTIDE SEQUENCE [LARGE SCALE GENOMIC DNA]</scope>
    <source>
        <strain evidence="1">32-67-7</strain>
    </source>
</reference>
<name>A0A258D571_CAUVI</name>
<evidence type="ECO:0000313" key="2">
    <source>
        <dbReference type="Proteomes" id="UP000215616"/>
    </source>
</evidence>
<accession>A0A258D571</accession>
<dbReference type="GO" id="GO:0032259">
    <property type="term" value="P:methylation"/>
    <property type="evidence" value="ECO:0007669"/>
    <property type="project" value="UniProtKB-KW"/>
</dbReference>
<dbReference type="AlphaFoldDB" id="A0A258D571"/>
<dbReference type="InterPro" id="IPR029063">
    <property type="entry name" value="SAM-dependent_MTases_sf"/>
</dbReference>
<dbReference type="SUPFAM" id="SSF53335">
    <property type="entry name" value="S-adenosyl-L-methionine-dependent methyltransferases"/>
    <property type="match status" value="1"/>
</dbReference>
<keyword evidence="1" id="KW-0489">Methyltransferase</keyword>
<dbReference type="CDD" id="cd02440">
    <property type="entry name" value="AdoMet_MTases"/>
    <property type="match status" value="1"/>
</dbReference>
<sequence length="215" mass="23302">MRALPDIRGLKYPDEFIARHFFKRGLHQKAGRVVELGGGTGNNLSLYAAYGWDLTNVDYSAAALADCRWNLGEAVTLIEADLSKGLPDLGDAPIDVLLIPNLLCYLNNAQASAVLTAARARLAPGAEVFVRTRLIDDFRCGKGVEEEPNGWRLATPETGESGLFNLFYTEDGLVRRLVDELGLVKPTALKVSFDNVQNGVLVSPNSDLVVWGATA</sequence>
<dbReference type="Proteomes" id="UP000215616">
    <property type="component" value="Unassembled WGS sequence"/>
</dbReference>
<dbReference type="Pfam" id="PF13489">
    <property type="entry name" value="Methyltransf_23"/>
    <property type="match status" value="1"/>
</dbReference>
<protein>
    <submittedName>
        <fullName evidence="1">SAM-dependent methyltransferase</fullName>
    </submittedName>
</protein>
<dbReference type="GO" id="GO:0008168">
    <property type="term" value="F:methyltransferase activity"/>
    <property type="evidence" value="ECO:0007669"/>
    <property type="project" value="UniProtKB-KW"/>
</dbReference>
<keyword evidence="1" id="KW-0808">Transferase</keyword>
<organism evidence="1 2">
    <name type="scientific">Caulobacter vibrioides</name>
    <name type="common">Caulobacter crescentus</name>
    <dbReference type="NCBI Taxonomy" id="155892"/>
    <lineage>
        <taxon>Bacteria</taxon>
        <taxon>Pseudomonadati</taxon>
        <taxon>Pseudomonadota</taxon>
        <taxon>Alphaproteobacteria</taxon>
        <taxon>Caulobacterales</taxon>
        <taxon>Caulobacteraceae</taxon>
        <taxon>Caulobacter</taxon>
    </lineage>
</organism>
<dbReference type="EMBL" id="NCDQ01000173">
    <property type="protein sequence ID" value="OYX02754.1"/>
    <property type="molecule type" value="Genomic_DNA"/>
</dbReference>
<dbReference type="Gene3D" id="3.40.50.150">
    <property type="entry name" value="Vaccinia Virus protein VP39"/>
    <property type="match status" value="1"/>
</dbReference>
<proteinExistence type="predicted"/>
<gene>
    <name evidence="1" type="ORF">B7Z12_11460</name>
</gene>
<comment type="caution">
    <text evidence="1">The sequence shown here is derived from an EMBL/GenBank/DDBJ whole genome shotgun (WGS) entry which is preliminary data.</text>
</comment>
<evidence type="ECO:0000313" key="1">
    <source>
        <dbReference type="EMBL" id="OYX02754.1"/>
    </source>
</evidence>